<keyword evidence="7" id="KW-0813">Transport</keyword>
<keyword evidence="9" id="KW-0407">Ion channel</keyword>
<evidence type="ECO:0000256" key="10">
    <source>
        <dbReference type="ARBA" id="ARBA00035120"/>
    </source>
</evidence>
<keyword evidence="3" id="KW-0997">Cell inner membrane</keyword>
<feature type="transmembrane region" description="Helical" evidence="12">
    <location>
        <begin position="60"/>
        <end position="81"/>
    </location>
</feature>
<evidence type="ECO:0000256" key="8">
    <source>
        <dbReference type="ARBA" id="ARBA00023136"/>
    </source>
</evidence>
<organism evidence="13 14">
    <name type="scientific">Candidatus Anaerobiospirillum merdipullorum</name>
    <dbReference type="NCBI Taxonomy" id="2838450"/>
    <lineage>
        <taxon>Bacteria</taxon>
        <taxon>Pseudomonadati</taxon>
        <taxon>Pseudomonadota</taxon>
        <taxon>Gammaproteobacteria</taxon>
        <taxon>Aeromonadales</taxon>
        <taxon>Succinivibrionaceae</taxon>
        <taxon>Anaerobiospirillum</taxon>
    </lineage>
</organism>
<reference evidence="13" key="1">
    <citation type="journal article" date="2021" name="PeerJ">
        <title>Extensive microbial diversity within the chicken gut microbiome revealed by metagenomics and culture.</title>
        <authorList>
            <person name="Gilroy R."/>
            <person name="Ravi A."/>
            <person name="Getino M."/>
            <person name="Pursley I."/>
            <person name="Horton D.L."/>
            <person name="Alikhan N.F."/>
            <person name="Baker D."/>
            <person name="Gharbi K."/>
            <person name="Hall N."/>
            <person name="Watson M."/>
            <person name="Adriaenssens E.M."/>
            <person name="Foster-Nyarko E."/>
            <person name="Jarju S."/>
            <person name="Secka A."/>
            <person name="Antonio M."/>
            <person name="Oren A."/>
            <person name="Chaudhuri R.R."/>
            <person name="La Ragione R."/>
            <person name="Hildebrand F."/>
            <person name="Pallen M.J."/>
        </authorList>
    </citation>
    <scope>NUCLEOTIDE SEQUENCE</scope>
    <source>
        <strain evidence="13">687</strain>
    </source>
</reference>
<evidence type="ECO:0000256" key="4">
    <source>
        <dbReference type="ARBA" id="ARBA00022692"/>
    </source>
</evidence>
<feature type="transmembrane region" description="Helical" evidence="12">
    <location>
        <begin position="88"/>
        <end position="108"/>
    </location>
</feature>
<evidence type="ECO:0000256" key="2">
    <source>
        <dbReference type="ARBA" id="ARBA00022475"/>
    </source>
</evidence>
<comment type="function">
    <text evidence="12">Important for reducing fluoride concentration in the cell, thus reducing its toxicity.</text>
</comment>
<comment type="caution">
    <text evidence="13">The sequence shown here is derived from an EMBL/GenBank/DDBJ whole genome shotgun (WGS) entry which is preliminary data.</text>
</comment>
<proteinExistence type="inferred from homology"/>
<evidence type="ECO:0000256" key="3">
    <source>
        <dbReference type="ARBA" id="ARBA00022519"/>
    </source>
</evidence>
<comment type="catalytic activity">
    <reaction evidence="11">
        <text>fluoride(in) = fluoride(out)</text>
        <dbReference type="Rhea" id="RHEA:76159"/>
        <dbReference type="ChEBI" id="CHEBI:17051"/>
    </reaction>
    <physiologicalReaction direction="left-to-right" evidence="11">
        <dbReference type="Rhea" id="RHEA:76160"/>
    </physiologicalReaction>
</comment>
<evidence type="ECO:0000256" key="11">
    <source>
        <dbReference type="ARBA" id="ARBA00035585"/>
    </source>
</evidence>
<feature type="transmembrane region" description="Helical" evidence="12">
    <location>
        <begin position="36"/>
        <end position="54"/>
    </location>
</feature>
<dbReference type="AlphaFoldDB" id="A0A9E2KMJ1"/>
<dbReference type="GO" id="GO:0005886">
    <property type="term" value="C:plasma membrane"/>
    <property type="evidence" value="ECO:0007669"/>
    <property type="project" value="UniProtKB-SubCell"/>
</dbReference>
<dbReference type="GO" id="GO:0034220">
    <property type="term" value="P:monoatomic ion transmembrane transport"/>
    <property type="evidence" value="ECO:0007669"/>
    <property type="project" value="UniProtKB-KW"/>
</dbReference>
<evidence type="ECO:0000256" key="1">
    <source>
        <dbReference type="ARBA" id="ARBA00004651"/>
    </source>
</evidence>
<keyword evidence="5 12" id="KW-1133">Transmembrane helix</keyword>
<comment type="similarity">
    <text evidence="10 12">Belongs to the fluoride channel Fluc/FEX (TC 1.A.43) family.</text>
</comment>
<evidence type="ECO:0000256" key="6">
    <source>
        <dbReference type="ARBA" id="ARBA00023053"/>
    </source>
</evidence>
<evidence type="ECO:0000256" key="5">
    <source>
        <dbReference type="ARBA" id="ARBA00022989"/>
    </source>
</evidence>
<keyword evidence="7" id="KW-0406">Ion transport</keyword>
<reference evidence="13" key="2">
    <citation type="submission" date="2021-04" db="EMBL/GenBank/DDBJ databases">
        <authorList>
            <person name="Gilroy R."/>
        </authorList>
    </citation>
    <scope>NUCLEOTIDE SEQUENCE</scope>
    <source>
        <strain evidence="13">687</strain>
    </source>
</reference>
<comment type="subcellular location">
    <subcellularLocation>
        <location evidence="1">Cell membrane</location>
        <topology evidence="1">Multi-pass membrane protein</topology>
    </subcellularLocation>
</comment>
<dbReference type="InterPro" id="IPR003691">
    <property type="entry name" value="FluC"/>
</dbReference>
<feature type="transmembrane region" description="Helical" evidence="12">
    <location>
        <begin position="6"/>
        <end position="24"/>
    </location>
</feature>
<keyword evidence="8 12" id="KW-0472">Membrane</keyword>
<sequence>MLIVYTTLLGGLGALVRVLILQSCARVSKYFPVDTLVVNICACLGAGVVVGLQLPHTATYMLMGGLIGGMGTLSAICADSINLIRKRAFLRLGAYLLVSALLGLLAAATGLDVGRALV</sequence>
<dbReference type="Pfam" id="PF02537">
    <property type="entry name" value="CRCB"/>
    <property type="match status" value="1"/>
</dbReference>
<keyword evidence="4 12" id="KW-0812">Transmembrane</keyword>
<protein>
    <recommendedName>
        <fullName evidence="12">Fluoride-specific ion channel</fullName>
    </recommendedName>
</protein>
<keyword evidence="2 12" id="KW-1003">Cell membrane</keyword>
<dbReference type="EMBL" id="JAHLFG010000007">
    <property type="protein sequence ID" value="MBU3825989.1"/>
    <property type="molecule type" value="Genomic_DNA"/>
</dbReference>
<gene>
    <name evidence="13" type="ORF">IAA31_00640</name>
</gene>
<name>A0A9E2KMJ1_9GAMM</name>
<evidence type="ECO:0000256" key="12">
    <source>
        <dbReference type="RuleBase" id="RU004340"/>
    </source>
</evidence>
<accession>A0A9E2KMJ1</accession>
<dbReference type="Proteomes" id="UP000824150">
    <property type="component" value="Unassembled WGS sequence"/>
</dbReference>
<evidence type="ECO:0000256" key="9">
    <source>
        <dbReference type="ARBA" id="ARBA00023303"/>
    </source>
</evidence>
<keyword evidence="6" id="KW-0915">Sodium</keyword>
<evidence type="ECO:0000313" key="14">
    <source>
        <dbReference type="Proteomes" id="UP000824150"/>
    </source>
</evidence>
<evidence type="ECO:0000313" key="13">
    <source>
        <dbReference type="EMBL" id="MBU3825989.1"/>
    </source>
</evidence>
<evidence type="ECO:0000256" key="7">
    <source>
        <dbReference type="ARBA" id="ARBA00023065"/>
    </source>
</evidence>